<dbReference type="RefSeq" id="WP_090249301.1">
    <property type="nucleotide sequence ID" value="NZ_FOAA01000001.1"/>
</dbReference>
<evidence type="ECO:0000256" key="6">
    <source>
        <dbReference type="ARBA" id="ARBA00022642"/>
    </source>
</evidence>
<dbReference type="NCBIfam" id="NF006696">
    <property type="entry name" value="PRK09243.1-3"/>
    <property type="match status" value="1"/>
</dbReference>
<keyword evidence="7 9" id="KW-0808">Transferase</keyword>
<dbReference type="Pfam" id="PF17956">
    <property type="entry name" value="NAPRTase_C"/>
    <property type="match status" value="1"/>
</dbReference>
<keyword evidence="5 9" id="KW-0436">Ligase</keyword>
<dbReference type="OrthoDB" id="9771406at2"/>
<dbReference type="InterPro" id="IPR007229">
    <property type="entry name" value="Nic_PRibTrfase-Fam"/>
</dbReference>
<evidence type="ECO:0000256" key="2">
    <source>
        <dbReference type="ARBA" id="ARBA00010897"/>
    </source>
</evidence>
<dbReference type="NCBIfam" id="TIGR01513">
    <property type="entry name" value="NAPRTase_put"/>
    <property type="match status" value="1"/>
</dbReference>
<evidence type="ECO:0000256" key="8">
    <source>
        <dbReference type="ARBA" id="ARBA00048668"/>
    </source>
</evidence>
<dbReference type="InterPro" id="IPR036068">
    <property type="entry name" value="Nicotinate_pribotase-like_C"/>
</dbReference>
<comment type="PTM">
    <text evidence="9">Transiently phosphorylated on a His residue during the reaction cycle. Phosphorylation strongly increases the affinity for substrates and increases the rate of nicotinate D-ribonucleotide production. Dephosphorylation regenerates the low-affinity form of the enzyme, leading to product release.</text>
</comment>
<accession>A0A1H7EWV2</accession>
<evidence type="ECO:0000256" key="7">
    <source>
        <dbReference type="ARBA" id="ARBA00022679"/>
    </source>
</evidence>
<dbReference type="InterPro" id="IPR041619">
    <property type="entry name" value="NAPRTase_C"/>
</dbReference>
<dbReference type="PIRSF" id="PIRSF000484">
    <property type="entry name" value="NAPRT"/>
    <property type="match status" value="1"/>
</dbReference>
<feature type="domain" description="Nicotinate phosphoribosyltransferase C-terminal" evidence="12">
    <location>
        <begin position="389"/>
        <end position="447"/>
    </location>
</feature>
<gene>
    <name evidence="13" type="ORF">SAMN05444515_1017</name>
</gene>
<dbReference type="InterPro" id="IPR040727">
    <property type="entry name" value="NAPRTase_N"/>
</dbReference>
<dbReference type="Proteomes" id="UP000199256">
    <property type="component" value="Unassembled WGS sequence"/>
</dbReference>
<feature type="domain" description="Nicotinate/nicotinamide phosphoribosyltransferase" evidence="10">
    <location>
        <begin position="166"/>
        <end position="281"/>
    </location>
</feature>
<dbReference type="GO" id="GO:0034355">
    <property type="term" value="P:NAD+ biosynthetic process via the salvage pathway"/>
    <property type="evidence" value="ECO:0007669"/>
    <property type="project" value="TreeGrafter"/>
</dbReference>
<comment type="similarity">
    <text evidence="2 9">Belongs to the NAPRTase family.</text>
</comment>
<evidence type="ECO:0000259" key="10">
    <source>
        <dbReference type="Pfam" id="PF04095"/>
    </source>
</evidence>
<dbReference type="GO" id="GO:0005829">
    <property type="term" value="C:cytosol"/>
    <property type="evidence" value="ECO:0007669"/>
    <property type="project" value="TreeGrafter"/>
</dbReference>
<dbReference type="Gene3D" id="3.20.20.70">
    <property type="entry name" value="Aldolase class I"/>
    <property type="match status" value="1"/>
</dbReference>
<evidence type="ECO:0000313" key="14">
    <source>
        <dbReference type="Proteomes" id="UP000199256"/>
    </source>
</evidence>
<dbReference type="SUPFAM" id="SSF54675">
    <property type="entry name" value="Nicotinate/Quinolinate PRTase N-terminal domain-like"/>
    <property type="match status" value="1"/>
</dbReference>
<dbReference type="NCBIfam" id="NF009131">
    <property type="entry name" value="PRK12484.1"/>
    <property type="match status" value="1"/>
</dbReference>
<name>A0A1H7EWV2_9GAMM</name>
<comment type="catalytic activity">
    <reaction evidence="8 9">
        <text>5-phospho-alpha-D-ribose 1-diphosphate + nicotinate + ATP + H2O = nicotinate beta-D-ribonucleotide + ADP + phosphate + diphosphate</text>
        <dbReference type="Rhea" id="RHEA:36163"/>
        <dbReference type="ChEBI" id="CHEBI:15377"/>
        <dbReference type="ChEBI" id="CHEBI:30616"/>
        <dbReference type="ChEBI" id="CHEBI:32544"/>
        <dbReference type="ChEBI" id="CHEBI:33019"/>
        <dbReference type="ChEBI" id="CHEBI:43474"/>
        <dbReference type="ChEBI" id="CHEBI:57502"/>
        <dbReference type="ChEBI" id="CHEBI:58017"/>
        <dbReference type="ChEBI" id="CHEBI:456216"/>
        <dbReference type="EC" id="6.3.4.21"/>
    </reaction>
</comment>
<proteinExistence type="inferred from homology"/>
<evidence type="ECO:0000313" key="13">
    <source>
        <dbReference type="EMBL" id="SEK18288.1"/>
    </source>
</evidence>
<evidence type="ECO:0000256" key="4">
    <source>
        <dbReference type="ARBA" id="ARBA00022553"/>
    </source>
</evidence>
<dbReference type="STRING" id="1396821.SAMN05444515_1017"/>
<dbReference type="FunFam" id="3.20.20.70:FF:000076">
    <property type="entry name" value="Nicotinate phosphoribosyltransferase"/>
    <property type="match status" value="1"/>
</dbReference>
<dbReference type="GO" id="GO:0004516">
    <property type="term" value="F:nicotinate phosphoribosyltransferase activity"/>
    <property type="evidence" value="ECO:0007669"/>
    <property type="project" value="UniProtKB-UniRule"/>
</dbReference>
<comment type="pathway">
    <text evidence="1 9">Cofactor biosynthesis; NAD(+) biosynthesis; nicotinate D-ribonucleotide from nicotinate: step 1/1.</text>
</comment>
<sequence>MNGIRENPDSAQLAYGGALGLLTDLYELTMLQAYREEGLEDEAVFSLFVRRLPAGRNTLLACGLDTALGQLENLSFDPADLDYLASLGPFKDRFLQWLADFRFTGDVFAVAEGTPVFANEPILEIQAPLPQAQLVETLVMNQIHLQTVLASKAVRMVHAADGRPVIDFGARRTHGVDASLKGTRAFHVAGIAGTSNCLAGRLYGVPVRGTMAHSYIQAHDSEAQAFEAFSRLYPDTVLLVDTYDTLAGIDRVIELARQRGDAFRIRAVRLDSGDLGKLARASRARLDAAGLNAVEIFASGSLNEHAIAGLIADGAPIDGFGVGTSLGVSRDAPDLDIAYKLAEYAGQGRLKLSSGKPILPGRKQIFREQHGGEFSADTIGRAHEDLPGTPLLQPVMRDGRRLPDHVRDLDVIREHARAQMSHLPAYIRGLMPPDTPYPVHTSPALQQHQAEVTRRVSQGG</sequence>
<protein>
    <recommendedName>
        <fullName evidence="3 9">Nicotinate phosphoribosyltransferase</fullName>
        <ecNumber evidence="3 9">6.3.4.21</ecNumber>
    </recommendedName>
</protein>
<dbReference type="GO" id="GO:0047280">
    <property type="term" value="F:nicotinamide phosphoribosyltransferase activity"/>
    <property type="evidence" value="ECO:0007669"/>
    <property type="project" value="UniProtKB-ARBA"/>
</dbReference>
<evidence type="ECO:0000256" key="3">
    <source>
        <dbReference type="ARBA" id="ARBA00013236"/>
    </source>
</evidence>
<evidence type="ECO:0000259" key="11">
    <source>
        <dbReference type="Pfam" id="PF17767"/>
    </source>
</evidence>
<evidence type="ECO:0000259" key="12">
    <source>
        <dbReference type="Pfam" id="PF17956"/>
    </source>
</evidence>
<keyword evidence="13" id="KW-0328">Glycosyltransferase</keyword>
<dbReference type="EMBL" id="FOAA01000001">
    <property type="protein sequence ID" value="SEK18288.1"/>
    <property type="molecule type" value="Genomic_DNA"/>
</dbReference>
<dbReference type="InterPro" id="IPR041525">
    <property type="entry name" value="N/Namide_PRibTrfase"/>
</dbReference>
<feature type="domain" description="Nicotinate phosphoribosyltransferase N-terminal" evidence="11">
    <location>
        <begin position="21"/>
        <end position="143"/>
    </location>
</feature>
<keyword evidence="6 9" id="KW-0662">Pyridine nucleotide biosynthesis</keyword>
<dbReference type="Pfam" id="PF17767">
    <property type="entry name" value="NAPRTase_N"/>
    <property type="match status" value="1"/>
</dbReference>
<evidence type="ECO:0000256" key="1">
    <source>
        <dbReference type="ARBA" id="ARBA00004952"/>
    </source>
</evidence>
<evidence type="ECO:0000256" key="5">
    <source>
        <dbReference type="ARBA" id="ARBA00022598"/>
    </source>
</evidence>
<dbReference type="InterPro" id="IPR013785">
    <property type="entry name" value="Aldolase_TIM"/>
</dbReference>
<reference evidence="14" key="1">
    <citation type="submission" date="2016-10" db="EMBL/GenBank/DDBJ databases">
        <authorList>
            <person name="Varghese N."/>
            <person name="Submissions S."/>
        </authorList>
    </citation>
    <scope>NUCLEOTIDE SEQUENCE [LARGE SCALE GENOMIC DNA]</scope>
    <source>
        <strain evidence="14">DSM 241</strain>
    </source>
</reference>
<organism evidence="13 14">
    <name type="scientific">Ectothiorhodospira marina</name>
    <dbReference type="NCBI Taxonomy" id="1396821"/>
    <lineage>
        <taxon>Bacteria</taxon>
        <taxon>Pseudomonadati</taxon>
        <taxon>Pseudomonadota</taxon>
        <taxon>Gammaproteobacteria</taxon>
        <taxon>Chromatiales</taxon>
        <taxon>Ectothiorhodospiraceae</taxon>
        <taxon>Ectothiorhodospira</taxon>
    </lineage>
</organism>
<dbReference type="EC" id="6.3.4.21" evidence="3 9"/>
<comment type="function">
    <text evidence="9">Catalyzes the first step in the biosynthesis of NAD from nicotinic acid, the ATP-dependent synthesis of beta-nicotinate D-ribonucleotide from nicotinate and 5-phospho-D-ribose 1-phosphate.</text>
</comment>
<dbReference type="Gene3D" id="3.20.140.10">
    <property type="entry name" value="nicotinate phosphoribosyltransferase"/>
    <property type="match status" value="2"/>
</dbReference>
<keyword evidence="14" id="KW-1185">Reference proteome</keyword>
<dbReference type="InterPro" id="IPR006405">
    <property type="entry name" value="Nic_PRibTrfase_pncB"/>
</dbReference>
<dbReference type="Pfam" id="PF04095">
    <property type="entry name" value="NAPRTase"/>
    <property type="match status" value="1"/>
</dbReference>
<dbReference type="PANTHER" id="PTHR11098:SF1">
    <property type="entry name" value="NICOTINATE PHOSPHORIBOSYLTRANSFERASE"/>
    <property type="match status" value="1"/>
</dbReference>
<evidence type="ECO:0000256" key="9">
    <source>
        <dbReference type="RuleBase" id="RU365100"/>
    </source>
</evidence>
<keyword evidence="4" id="KW-0597">Phosphoprotein</keyword>
<dbReference type="SUPFAM" id="SSF51690">
    <property type="entry name" value="Nicotinate/Quinolinate PRTase C-terminal domain-like"/>
    <property type="match status" value="1"/>
</dbReference>
<dbReference type="AlphaFoldDB" id="A0A1H7EWV2"/>
<dbReference type="PANTHER" id="PTHR11098">
    <property type="entry name" value="NICOTINATE PHOSPHORIBOSYLTRANSFERASE"/>
    <property type="match status" value="1"/>
</dbReference>
<dbReference type="UniPathway" id="UPA00253">
    <property type="reaction ID" value="UER00457"/>
</dbReference>
<dbReference type="CDD" id="cd01570">
    <property type="entry name" value="NAPRTase_A"/>
    <property type="match status" value="1"/>
</dbReference>